<evidence type="ECO:0000313" key="2">
    <source>
        <dbReference type="EMBL" id="KAH7963929.1"/>
    </source>
</evidence>
<organism evidence="2 3">
    <name type="scientific">Rhipicephalus sanguineus</name>
    <name type="common">Brown dog tick</name>
    <name type="synonym">Ixodes sanguineus</name>
    <dbReference type="NCBI Taxonomy" id="34632"/>
    <lineage>
        <taxon>Eukaryota</taxon>
        <taxon>Metazoa</taxon>
        <taxon>Ecdysozoa</taxon>
        <taxon>Arthropoda</taxon>
        <taxon>Chelicerata</taxon>
        <taxon>Arachnida</taxon>
        <taxon>Acari</taxon>
        <taxon>Parasitiformes</taxon>
        <taxon>Ixodida</taxon>
        <taxon>Ixodoidea</taxon>
        <taxon>Ixodidae</taxon>
        <taxon>Rhipicephalinae</taxon>
        <taxon>Rhipicephalus</taxon>
        <taxon>Rhipicephalus</taxon>
    </lineage>
</organism>
<sequence>MTSVDVAKAFDRVVHPAITHGLRRKGIAEDFCLYIADFYSRATTVLTCGAHTKVAHPSRFVRQRDPHSRLLFNLVLDDFFEDQPAHIAFESEGLSVSAMAFADGIILTASTRGGLQCELDSLDAYLKGRGIEANAAM</sequence>
<dbReference type="PANTHER" id="PTHR19446">
    <property type="entry name" value="REVERSE TRANSCRIPTASES"/>
    <property type="match status" value="1"/>
</dbReference>
<dbReference type="EMBL" id="JABSTV010001249">
    <property type="protein sequence ID" value="KAH7963929.1"/>
    <property type="molecule type" value="Genomic_DNA"/>
</dbReference>
<reference evidence="2" key="1">
    <citation type="journal article" date="2020" name="Cell">
        <title>Large-Scale Comparative Analyses of Tick Genomes Elucidate Their Genetic Diversity and Vector Capacities.</title>
        <authorList>
            <consortium name="Tick Genome and Microbiome Consortium (TIGMIC)"/>
            <person name="Jia N."/>
            <person name="Wang J."/>
            <person name="Shi W."/>
            <person name="Du L."/>
            <person name="Sun Y."/>
            <person name="Zhan W."/>
            <person name="Jiang J.F."/>
            <person name="Wang Q."/>
            <person name="Zhang B."/>
            <person name="Ji P."/>
            <person name="Bell-Sakyi L."/>
            <person name="Cui X.M."/>
            <person name="Yuan T.T."/>
            <person name="Jiang B.G."/>
            <person name="Yang W.F."/>
            <person name="Lam T.T."/>
            <person name="Chang Q.C."/>
            <person name="Ding S.J."/>
            <person name="Wang X.J."/>
            <person name="Zhu J.G."/>
            <person name="Ruan X.D."/>
            <person name="Zhao L."/>
            <person name="Wei J.T."/>
            <person name="Ye R.Z."/>
            <person name="Que T.C."/>
            <person name="Du C.H."/>
            <person name="Zhou Y.H."/>
            <person name="Cheng J.X."/>
            <person name="Dai P.F."/>
            <person name="Guo W.B."/>
            <person name="Han X.H."/>
            <person name="Huang E.J."/>
            <person name="Li L.F."/>
            <person name="Wei W."/>
            <person name="Gao Y.C."/>
            <person name="Liu J.Z."/>
            <person name="Shao H.Z."/>
            <person name="Wang X."/>
            <person name="Wang C.C."/>
            <person name="Yang T.C."/>
            <person name="Huo Q.B."/>
            <person name="Li W."/>
            <person name="Chen H.Y."/>
            <person name="Chen S.E."/>
            <person name="Zhou L.G."/>
            <person name="Ni X.B."/>
            <person name="Tian J.H."/>
            <person name="Sheng Y."/>
            <person name="Liu T."/>
            <person name="Pan Y.S."/>
            <person name="Xia L.Y."/>
            <person name="Li J."/>
            <person name="Zhao F."/>
            <person name="Cao W.C."/>
        </authorList>
    </citation>
    <scope>NUCLEOTIDE SEQUENCE</scope>
    <source>
        <strain evidence="2">Rsan-2018</strain>
    </source>
</reference>
<dbReference type="Proteomes" id="UP000821837">
    <property type="component" value="Chromosome 3"/>
</dbReference>
<dbReference type="InterPro" id="IPR000477">
    <property type="entry name" value="RT_dom"/>
</dbReference>
<dbReference type="PROSITE" id="PS50878">
    <property type="entry name" value="RT_POL"/>
    <property type="match status" value="1"/>
</dbReference>
<feature type="domain" description="Reverse transcriptase" evidence="1">
    <location>
        <begin position="1"/>
        <end position="137"/>
    </location>
</feature>
<reference evidence="2" key="2">
    <citation type="submission" date="2021-09" db="EMBL/GenBank/DDBJ databases">
        <authorList>
            <person name="Jia N."/>
            <person name="Wang J."/>
            <person name="Shi W."/>
            <person name="Du L."/>
            <person name="Sun Y."/>
            <person name="Zhan W."/>
            <person name="Jiang J."/>
            <person name="Wang Q."/>
            <person name="Zhang B."/>
            <person name="Ji P."/>
            <person name="Sakyi L.B."/>
            <person name="Cui X."/>
            <person name="Yuan T."/>
            <person name="Jiang B."/>
            <person name="Yang W."/>
            <person name="Lam T.T.-Y."/>
            <person name="Chang Q."/>
            <person name="Ding S."/>
            <person name="Wang X."/>
            <person name="Zhu J."/>
            <person name="Ruan X."/>
            <person name="Zhao L."/>
            <person name="Wei J."/>
            <person name="Que T."/>
            <person name="Du C."/>
            <person name="Cheng J."/>
            <person name="Dai P."/>
            <person name="Han X."/>
            <person name="Huang E."/>
            <person name="Gao Y."/>
            <person name="Liu J."/>
            <person name="Shao H."/>
            <person name="Ye R."/>
            <person name="Li L."/>
            <person name="Wei W."/>
            <person name="Wang X."/>
            <person name="Wang C."/>
            <person name="Huo Q."/>
            <person name="Li W."/>
            <person name="Guo W."/>
            <person name="Chen H."/>
            <person name="Chen S."/>
            <person name="Zhou L."/>
            <person name="Zhou L."/>
            <person name="Ni X."/>
            <person name="Tian J."/>
            <person name="Zhou Y."/>
            <person name="Sheng Y."/>
            <person name="Liu T."/>
            <person name="Pan Y."/>
            <person name="Xia L."/>
            <person name="Li J."/>
            <person name="Zhao F."/>
            <person name="Cao W."/>
        </authorList>
    </citation>
    <scope>NUCLEOTIDE SEQUENCE</scope>
    <source>
        <strain evidence="2">Rsan-2018</strain>
        <tissue evidence="2">Larvae</tissue>
    </source>
</reference>
<evidence type="ECO:0000259" key="1">
    <source>
        <dbReference type="PROSITE" id="PS50878"/>
    </source>
</evidence>
<protein>
    <recommendedName>
        <fullName evidence="1">Reverse transcriptase domain-containing protein</fullName>
    </recommendedName>
</protein>
<keyword evidence="3" id="KW-1185">Reference proteome</keyword>
<dbReference type="Pfam" id="PF00078">
    <property type="entry name" value="RVT_1"/>
    <property type="match status" value="1"/>
</dbReference>
<accession>A0A9D4T111</accession>
<proteinExistence type="predicted"/>
<gene>
    <name evidence="2" type="ORF">HPB52_023802</name>
</gene>
<evidence type="ECO:0000313" key="3">
    <source>
        <dbReference type="Proteomes" id="UP000821837"/>
    </source>
</evidence>
<comment type="caution">
    <text evidence="2">The sequence shown here is derived from an EMBL/GenBank/DDBJ whole genome shotgun (WGS) entry which is preliminary data.</text>
</comment>
<name>A0A9D4T111_RHISA</name>
<dbReference type="AlphaFoldDB" id="A0A9D4T111"/>